<keyword evidence="2" id="KW-0378">Hydrolase</keyword>
<dbReference type="GO" id="GO:0016787">
    <property type="term" value="F:hydrolase activity"/>
    <property type="evidence" value="ECO:0007669"/>
    <property type="project" value="UniProtKB-UniRule"/>
</dbReference>
<evidence type="ECO:0000259" key="3">
    <source>
        <dbReference type="PROSITE" id="PS51635"/>
    </source>
</evidence>
<dbReference type="PANTHER" id="PTHR24138:SF12">
    <property type="entry name" value="PATATIN FAMILY PROTEIN"/>
    <property type="match status" value="1"/>
</dbReference>
<dbReference type="Gene3D" id="3.40.1090.10">
    <property type="entry name" value="Cytosolic phospholipase A2 catalytic domain"/>
    <property type="match status" value="1"/>
</dbReference>
<dbReference type="CDD" id="cd07199">
    <property type="entry name" value="Pat17_PNPLA8_PNPLA9_like"/>
    <property type="match status" value="1"/>
</dbReference>
<feature type="domain" description="PNPLA" evidence="3">
    <location>
        <begin position="7"/>
        <end position="194"/>
    </location>
</feature>
<evidence type="ECO:0000313" key="5">
    <source>
        <dbReference type="Proteomes" id="UP000554342"/>
    </source>
</evidence>
<comment type="caution">
    <text evidence="4">The sequence shown here is derived from an EMBL/GenBank/DDBJ whole genome shotgun (WGS) entry which is preliminary data.</text>
</comment>
<feature type="active site" description="Nucleophile" evidence="2">
    <location>
        <position position="45"/>
    </location>
</feature>
<dbReference type="InterPro" id="IPR002641">
    <property type="entry name" value="PNPLA_dom"/>
</dbReference>
<dbReference type="InterPro" id="IPR016035">
    <property type="entry name" value="Acyl_Trfase/lysoPLipase"/>
</dbReference>
<sequence>MAMFRVLSLDGGGIKGTFTASVLAELETLCGKRIQDSFDLIVGTSTGGILALGLSLGFEAKTLLDFYVNEGPKIFPFTGRVSRTRASIRQLFSSKLSAQPLAKALEEILGEKRLSDAMTPLVIPAYDAVEGRIYLFKTAHGSNGKQDMDMKAADVALATSAAPTYFEAAKSKERLGAQHVDGGVWANNPAMIGIVEAQAFLNQPLEEIHLLSVGTTSEPFNISQHTNSGVAKWNVGLLSLMMEGQSEAANAQARLLLGKRFHRINTLVKGGQYAMDDGRSEKIAELLQLGRGEAQKKINREGVEKAFLNGTPLKQIWPS</sequence>
<dbReference type="PANTHER" id="PTHR24138">
    <property type="entry name" value="INTRACELLLAR PHOSPHOLIPASE A FAMILY"/>
    <property type="match status" value="1"/>
</dbReference>
<keyword evidence="2" id="KW-0442">Lipid degradation</keyword>
<organism evidence="4 5">
    <name type="scientific">Stakelama sediminis</name>
    <dbReference type="NCBI Taxonomy" id="463200"/>
    <lineage>
        <taxon>Bacteria</taxon>
        <taxon>Pseudomonadati</taxon>
        <taxon>Pseudomonadota</taxon>
        <taxon>Alphaproteobacteria</taxon>
        <taxon>Sphingomonadales</taxon>
        <taxon>Sphingomonadaceae</taxon>
        <taxon>Stakelama</taxon>
    </lineage>
</organism>
<feature type="short sequence motif" description="DGA/G" evidence="2">
    <location>
        <begin position="181"/>
        <end position="183"/>
    </location>
</feature>
<evidence type="ECO:0000256" key="2">
    <source>
        <dbReference type="PROSITE-ProRule" id="PRU01161"/>
    </source>
</evidence>
<feature type="short sequence motif" description="GXGXXG" evidence="2">
    <location>
        <begin position="11"/>
        <end position="16"/>
    </location>
</feature>
<feature type="short sequence motif" description="GXSXG" evidence="2">
    <location>
        <begin position="43"/>
        <end position="47"/>
    </location>
</feature>
<proteinExistence type="predicted"/>
<dbReference type="Pfam" id="PF01734">
    <property type="entry name" value="Patatin"/>
    <property type="match status" value="1"/>
</dbReference>
<reference evidence="4 5" key="1">
    <citation type="submission" date="2020-08" db="EMBL/GenBank/DDBJ databases">
        <title>Genomic Encyclopedia of Type Strains, Phase IV (KMG-IV): sequencing the most valuable type-strain genomes for metagenomic binning, comparative biology and taxonomic classification.</title>
        <authorList>
            <person name="Goeker M."/>
        </authorList>
    </citation>
    <scope>NUCLEOTIDE SEQUENCE [LARGE SCALE GENOMIC DNA]</scope>
    <source>
        <strain evidence="4 5">DSM 27203</strain>
    </source>
</reference>
<protein>
    <recommendedName>
        <fullName evidence="3">PNPLA domain-containing protein</fullName>
    </recommendedName>
</protein>
<dbReference type="AlphaFoldDB" id="A0A840Z0C9"/>
<feature type="active site" description="Proton acceptor" evidence="2">
    <location>
        <position position="181"/>
    </location>
</feature>
<evidence type="ECO:0000256" key="1">
    <source>
        <dbReference type="ARBA" id="ARBA00023098"/>
    </source>
</evidence>
<gene>
    <name evidence="4" type="ORF">FHR23_002519</name>
</gene>
<dbReference type="RefSeq" id="WP_184004467.1">
    <property type="nucleotide sequence ID" value="NZ_BAABIF010000030.1"/>
</dbReference>
<evidence type="ECO:0000313" key="4">
    <source>
        <dbReference type="EMBL" id="MBB5719571.1"/>
    </source>
</evidence>
<accession>A0A840Z0C9</accession>
<dbReference type="NCBIfam" id="NF041079">
    <property type="entry name" value="CBASS_lipase"/>
    <property type="match status" value="1"/>
</dbReference>
<dbReference type="EMBL" id="JACIJI010000005">
    <property type="protein sequence ID" value="MBB5719571.1"/>
    <property type="molecule type" value="Genomic_DNA"/>
</dbReference>
<dbReference type="GO" id="GO:0016042">
    <property type="term" value="P:lipid catabolic process"/>
    <property type="evidence" value="ECO:0007669"/>
    <property type="project" value="UniProtKB-UniRule"/>
</dbReference>
<dbReference type="Proteomes" id="UP000554342">
    <property type="component" value="Unassembled WGS sequence"/>
</dbReference>
<keyword evidence="5" id="KW-1185">Reference proteome</keyword>
<dbReference type="InterPro" id="IPR047156">
    <property type="entry name" value="Teg/CotR/CapV-like"/>
</dbReference>
<name>A0A840Z0C9_9SPHN</name>
<dbReference type="SUPFAM" id="SSF52151">
    <property type="entry name" value="FabD/lysophospholipase-like"/>
    <property type="match status" value="1"/>
</dbReference>
<keyword evidence="1 2" id="KW-0443">Lipid metabolism</keyword>
<dbReference type="PROSITE" id="PS51635">
    <property type="entry name" value="PNPLA"/>
    <property type="match status" value="1"/>
</dbReference>